<evidence type="ECO:0000313" key="4">
    <source>
        <dbReference type="EMBL" id="ADG88817.1"/>
    </source>
</evidence>
<dbReference type="STRING" id="469371.Tbis_2106"/>
<dbReference type="GO" id="GO:0005886">
    <property type="term" value="C:plasma membrane"/>
    <property type="evidence" value="ECO:0007669"/>
    <property type="project" value="TreeGrafter"/>
</dbReference>
<sequence>MRQPGRVALGTHRNMPEDAPKATIRGDMAGEHMTQAEERKPGAGVLFGQEHVRRYLETGGEEGHDWQGTTVLILTTTGRKTGRKHSTPLIYQPYGDAYLVVASKGGSDTPPDWYLNLVANPEVEVQIKRDRFRARARTATPEEKPDMWRVMTRAWPAYDEYQRKTSREIPVVVLERI</sequence>
<dbReference type="SUPFAM" id="SSF50475">
    <property type="entry name" value="FMN-binding split barrel"/>
    <property type="match status" value="1"/>
</dbReference>
<keyword evidence="5" id="KW-1185">Reference proteome</keyword>
<gene>
    <name evidence="4" type="ordered locus">Tbis_2106</name>
</gene>
<dbReference type="EMBL" id="CP001874">
    <property type="protein sequence ID" value="ADG88817.1"/>
    <property type="molecule type" value="Genomic_DNA"/>
</dbReference>
<dbReference type="HOGENOM" id="CLU_114921_1_0_11"/>
<dbReference type="PANTHER" id="PTHR39428:SF1">
    <property type="entry name" value="F420H(2)-DEPENDENT QUINONE REDUCTASE RV1261C"/>
    <property type="match status" value="1"/>
</dbReference>
<proteinExistence type="inferred from homology"/>
<dbReference type="NCBIfam" id="TIGR00026">
    <property type="entry name" value="hi_GC_TIGR00026"/>
    <property type="match status" value="1"/>
</dbReference>
<dbReference type="PANTHER" id="PTHR39428">
    <property type="entry name" value="F420H(2)-DEPENDENT QUINONE REDUCTASE RV1261C"/>
    <property type="match status" value="1"/>
</dbReference>
<dbReference type="InterPro" id="IPR012349">
    <property type="entry name" value="Split_barrel_FMN-bd"/>
</dbReference>
<reference evidence="4 5" key="1">
    <citation type="submission" date="2010-01" db="EMBL/GenBank/DDBJ databases">
        <title>The complete genome of Thermobispora bispora DSM 43833.</title>
        <authorList>
            <consortium name="US DOE Joint Genome Institute (JGI-PGF)"/>
            <person name="Lucas S."/>
            <person name="Copeland A."/>
            <person name="Lapidus A."/>
            <person name="Glavina del Rio T."/>
            <person name="Dalin E."/>
            <person name="Tice H."/>
            <person name="Bruce D."/>
            <person name="Goodwin L."/>
            <person name="Pitluck S."/>
            <person name="Kyrpides N."/>
            <person name="Mavromatis K."/>
            <person name="Ivanova N."/>
            <person name="Mikhailova N."/>
            <person name="Chertkov O."/>
            <person name="Brettin T."/>
            <person name="Detter J.C."/>
            <person name="Han C."/>
            <person name="Larimer F."/>
            <person name="Land M."/>
            <person name="Hauser L."/>
            <person name="Markowitz V."/>
            <person name="Cheng J.-F."/>
            <person name="Hugenholtz P."/>
            <person name="Woyke T."/>
            <person name="Wu D."/>
            <person name="Jando M."/>
            <person name="Schneider S."/>
            <person name="Klenk H.-P."/>
            <person name="Eisen J.A."/>
        </authorList>
    </citation>
    <scope>NUCLEOTIDE SEQUENCE [LARGE SCALE GENOMIC DNA]</scope>
    <source>
        <strain evidence="5">ATCC 19993 / DSM 43833 / CBS 139.67 / JCM 10125 / KCTC 9307 / NBRC 14880 / R51</strain>
    </source>
</reference>
<dbReference type="GO" id="GO:0016491">
    <property type="term" value="F:oxidoreductase activity"/>
    <property type="evidence" value="ECO:0007669"/>
    <property type="project" value="InterPro"/>
</dbReference>
<accession>D6Y2G8</accession>
<dbReference type="eggNOG" id="COG0748">
    <property type="taxonomic scope" value="Bacteria"/>
</dbReference>
<comment type="similarity">
    <text evidence="1">Belongs to the F420H(2)-dependent quinone reductase family.</text>
</comment>
<dbReference type="AlphaFoldDB" id="D6Y2G8"/>
<evidence type="ECO:0000313" key="5">
    <source>
        <dbReference type="Proteomes" id="UP000006640"/>
    </source>
</evidence>
<evidence type="ECO:0000256" key="2">
    <source>
        <dbReference type="ARBA" id="ARBA00049106"/>
    </source>
</evidence>
<evidence type="ECO:0000256" key="3">
    <source>
        <dbReference type="SAM" id="MobiDB-lite"/>
    </source>
</evidence>
<name>D6Y2G8_THEBD</name>
<dbReference type="InterPro" id="IPR004378">
    <property type="entry name" value="F420H2_quin_Rdtase"/>
</dbReference>
<dbReference type="Pfam" id="PF04075">
    <property type="entry name" value="F420H2_quin_red"/>
    <property type="match status" value="1"/>
</dbReference>
<feature type="region of interest" description="Disordered" evidence="3">
    <location>
        <begin position="1"/>
        <end position="22"/>
    </location>
</feature>
<dbReference type="Gene3D" id="2.30.110.10">
    <property type="entry name" value="Electron Transport, Fmn-binding Protein, Chain A"/>
    <property type="match status" value="1"/>
</dbReference>
<dbReference type="KEGG" id="tbi:Tbis_2106"/>
<comment type="catalytic activity">
    <reaction evidence="2">
        <text>oxidized coenzyme F420-(gamma-L-Glu)(n) + a quinol + H(+) = reduced coenzyme F420-(gamma-L-Glu)(n) + a quinone</text>
        <dbReference type="Rhea" id="RHEA:39663"/>
        <dbReference type="Rhea" id="RHEA-COMP:12939"/>
        <dbReference type="Rhea" id="RHEA-COMP:14378"/>
        <dbReference type="ChEBI" id="CHEBI:15378"/>
        <dbReference type="ChEBI" id="CHEBI:24646"/>
        <dbReference type="ChEBI" id="CHEBI:132124"/>
        <dbReference type="ChEBI" id="CHEBI:133980"/>
        <dbReference type="ChEBI" id="CHEBI:139511"/>
    </reaction>
</comment>
<evidence type="ECO:0008006" key="6">
    <source>
        <dbReference type="Google" id="ProtNLM"/>
    </source>
</evidence>
<organism evidence="4 5">
    <name type="scientific">Thermobispora bispora (strain ATCC 19993 / DSM 43833 / CBS 139.67 / JCM 10125 / KCTC 9307 / NBRC 14880 / R51)</name>
    <dbReference type="NCBI Taxonomy" id="469371"/>
    <lineage>
        <taxon>Bacteria</taxon>
        <taxon>Bacillati</taxon>
        <taxon>Actinomycetota</taxon>
        <taxon>Actinomycetes</taxon>
        <taxon>Streptosporangiales</taxon>
        <taxon>Streptosporangiaceae</taxon>
        <taxon>Thermobispora</taxon>
    </lineage>
</organism>
<dbReference type="GO" id="GO:0070967">
    <property type="term" value="F:coenzyme F420 binding"/>
    <property type="evidence" value="ECO:0007669"/>
    <property type="project" value="TreeGrafter"/>
</dbReference>
<dbReference type="Proteomes" id="UP000006640">
    <property type="component" value="Chromosome"/>
</dbReference>
<evidence type="ECO:0000256" key="1">
    <source>
        <dbReference type="ARBA" id="ARBA00008710"/>
    </source>
</evidence>
<protein>
    <recommendedName>
        <fullName evidence="6">Nitroreductase</fullName>
    </recommendedName>
</protein>